<keyword evidence="14" id="KW-1185">Reference proteome</keyword>
<dbReference type="InterPro" id="IPR051556">
    <property type="entry name" value="N-term/lysine_N-AcTrnsfr"/>
</dbReference>
<dbReference type="InterPro" id="IPR000182">
    <property type="entry name" value="GNAT_dom"/>
</dbReference>
<evidence type="ECO:0000256" key="1">
    <source>
        <dbReference type="ARBA" id="ARBA00022679"/>
    </source>
</evidence>
<dbReference type="Proteomes" id="UP000272942">
    <property type="component" value="Unassembled WGS sequence"/>
</dbReference>
<dbReference type="OrthoDB" id="47374at2759"/>
<gene>
    <name evidence="13" type="ORF">ECPE_LOCUS17715</name>
</gene>
<dbReference type="EMBL" id="UZAN01070996">
    <property type="protein sequence ID" value="VDP95023.1"/>
    <property type="molecule type" value="Genomic_DNA"/>
</dbReference>
<dbReference type="AlphaFoldDB" id="A0A183BET0"/>
<comment type="catalytic activity">
    <reaction evidence="7">
        <text>N-terminal L-methionyl-L-lysyl-[protein] + acetyl-CoA = N-terminal N(alpha)-acetyl-L-methionyl-L-lysyl-[protein] + CoA + H(+)</text>
        <dbReference type="Rhea" id="RHEA:50580"/>
        <dbReference type="Rhea" id="RHEA-COMP:12734"/>
        <dbReference type="Rhea" id="RHEA-COMP:12735"/>
        <dbReference type="ChEBI" id="CHEBI:15378"/>
        <dbReference type="ChEBI" id="CHEBI:57287"/>
        <dbReference type="ChEBI" id="CHEBI:57288"/>
        <dbReference type="ChEBI" id="CHEBI:133406"/>
        <dbReference type="ChEBI" id="CHEBI:133407"/>
        <dbReference type="EC" id="2.3.1.258"/>
    </reaction>
</comment>
<evidence type="ECO:0000313" key="13">
    <source>
        <dbReference type="EMBL" id="VDP95023.1"/>
    </source>
</evidence>
<evidence type="ECO:0000256" key="7">
    <source>
        <dbReference type="ARBA" id="ARBA00048618"/>
    </source>
</evidence>
<dbReference type="PROSITE" id="PS51186">
    <property type="entry name" value="GNAT"/>
    <property type="match status" value="1"/>
</dbReference>
<proteinExistence type="predicted"/>
<comment type="catalytic activity">
    <reaction evidence="10">
        <text>N-terminal L-methionyl-L-leucyl-[protein] + acetyl-CoA = N-terminal N(alpha)-acetyl-L-methionyl-L-leucyl-[protein] + CoA + H(+)</text>
        <dbReference type="Rhea" id="RHEA:50520"/>
        <dbReference type="Rhea" id="RHEA-COMP:12711"/>
        <dbReference type="Rhea" id="RHEA-COMP:12712"/>
        <dbReference type="ChEBI" id="CHEBI:15378"/>
        <dbReference type="ChEBI" id="CHEBI:57287"/>
        <dbReference type="ChEBI" id="CHEBI:57288"/>
        <dbReference type="ChEBI" id="CHEBI:133377"/>
        <dbReference type="ChEBI" id="CHEBI:133378"/>
        <dbReference type="EC" id="2.3.1.258"/>
    </reaction>
</comment>
<dbReference type="Gene3D" id="3.40.630.30">
    <property type="match status" value="1"/>
</dbReference>
<dbReference type="Pfam" id="PF00583">
    <property type="entry name" value="Acetyltransf_1"/>
    <property type="match status" value="1"/>
</dbReference>
<evidence type="ECO:0000256" key="4">
    <source>
        <dbReference type="ARBA" id="ARBA00048251"/>
    </source>
</evidence>
<evidence type="ECO:0000256" key="9">
    <source>
        <dbReference type="ARBA" id="ARBA00049002"/>
    </source>
</evidence>
<reference evidence="15" key="1">
    <citation type="submission" date="2016-06" db="UniProtKB">
        <authorList>
            <consortium name="WormBaseParasite"/>
        </authorList>
    </citation>
    <scope>IDENTIFICATION</scope>
</reference>
<evidence type="ECO:0000256" key="5">
    <source>
        <dbReference type="ARBA" id="ARBA00048335"/>
    </source>
</evidence>
<dbReference type="GO" id="GO:0007064">
    <property type="term" value="P:mitotic sister chromatid cohesion"/>
    <property type="evidence" value="ECO:0007669"/>
    <property type="project" value="TreeGrafter"/>
</dbReference>
<dbReference type="CDD" id="cd04301">
    <property type="entry name" value="NAT_SF"/>
    <property type="match status" value="1"/>
</dbReference>
<evidence type="ECO:0000256" key="8">
    <source>
        <dbReference type="ARBA" id="ARBA00048799"/>
    </source>
</evidence>
<comment type="catalytic activity">
    <reaction evidence="8">
        <text>N-terminal L-methionyl-L-valyl-[protein] + acetyl-CoA = N-terminal N(alpha)-acetyl-L-methionyl-L-valyl-[protein] + CoA + H(+)</text>
        <dbReference type="Rhea" id="RHEA:50572"/>
        <dbReference type="Rhea" id="RHEA-COMP:12730"/>
        <dbReference type="Rhea" id="RHEA-COMP:12731"/>
        <dbReference type="ChEBI" id="CHEBI:15378"/>
        <dbReference type="ChEBI" id="CHEBI:57287"/>
        <dbReference type="ChEBI" id="CHEBI:57288"/>
        <dbReference type="ChEBI" id="CHEBI:133402"/>
        <dbReference type="ChEBI" id="CHEBI:133403"/>
        <dbReference type="EC" id="2.3.1.258"/>
    </reaction>
</comment>
<evidence type="ECO:0000256" key="6">
    <source>
        <dbReference type="ARBA" id="ARBA00048490"/>
    </source>
</evidence>
<comment type="catalytic activity">
    <reaction evidence="11">
        <text>N-terminal L-methionyl-L-threonyl-[protein] + acetyl-CoA = N-terminal N(alpha)-acetyl-L-methionyl-L-threonyl-[protein] + CoA + H(+)</text>
        <dbReference type="Rhea" id="RHEA:50576"/>
        <dbReference type="Rhea" id="RHEA-COMP:12732"/>
        <dbReference type="Rhea" id="RHEA-COMP:12733"/>
        <dbReference type="ChEBI" id="CHEBI:15378"/>
        <dbReference type="ChEBI" id="CHEBI:57287"/>
        <dbReference type="ChEBI" id="CHEBI:57288"/>
        <dbReference type="ChEBI" id="CHEBI:133404"/>
        <dbReference type="ChEBI" id="CHEBI:133405"/>
        <dbReference type="EC" id="2.3.1.258"/>
    </reaction>
</comment>
<feature type="domain" description="N-acetyltransferase" evidence="12">
    <location>
        <begin position="25"/>
        <end position="182"/>
    </location>
</feature>
<dbReference type="GO" id="GO:0031415">
    <property type="term" value="C:NatA complex"/>
    <property type="evidence" value="ECO:0007669"/>
    <property type="project" value="TreeGrafter"/>
</dbReference>
<reference evidence="13 14" key="2">
    <citation type="submission" date="2018-11" db="EMBL/GenBank/DDBJ databases">
        <authorList>
            <consortium name="Pathogen Informatics"/>
        </authorList>
    </citation>
    <scope>NUCLEOTIDE SEQUENCE [LARGE SCALE GENOMIC DNA]</scope>
    <source>
        <strain evidence="13 14">Egypt</strain>
    </source>
</reference>
<dbReference type="SUPFAM" id="SSF55729">
    <property type="entry name" value="Acyl-CoA N-acyltransferases (Nat)"/>
    <property type="match status" value="1"/>
</dbReference>
<dbReference type="PANTHER" id="PTHR42919">
    <property type="entry name" value="N-ALPHA-ACETYLTRANSFERASE"/>
    <property type="match status" value="1"/>
</dbReference>
<dbReference type="EC" id="2.3.1.258" evidence="3"/>
<protein>
    <recommendedName>
        <fullName evidence="3">N-terminal methionine N(alpha)-acetyltransferase NatE</fullName>
        <ecNumber evidence="3">2.3.1.258</ecNumber>
    </recommendedName>
</protein>
<keyword evidence="1" id="KW-0808">Transferase</keyword>
<evidence type="ECO:0000256" key="2">
    <source>
        <dbReference type="ARBA" id="ARBA00023315"/>
    </source>
</evidence>
<sequence length="182" mass="20732">MCAQSPFVSENGQASHSITYFPDQLTIKPCGLRQIGQVRFILTTVFPELVCLKPSQWLSIITTSRVALYDQIVLGVICYRLETDERRAKNPDQDGEPFVYRCYITQLACLAPYRRLGIGTRLLSDIIEICEQRGDTAAIYLHTNVSNRAAIQCYSKLGFTVVATHKDYYRYEDGLLMVKHLQ</sequence>
<comment type="catalytic activity">
    <reaction evidence="6">
        <text>N-terminal L-methionyl-L-phenylalanyl-[protein] + acetyl-CoA = N-terminal N(alpha)-acetyl-L-methionyl-L-phenylalanyl-[protein] + CoA + H(+)</text>
        <dbReference type="Rhea" id="RHEA:50528"/>
        <dbReference type="Rhea" id="RHEA-COMP:12715"/>
        <dbReference type="Rhea" id="RHEA-COMP:12716"/>
        <dbReference type="ChEBI" id="CHEBI:15378"/>
        <dbReference type="ChEBI" id="CHEBI:57287"/>
        <dbReference type="ChEBI" id="CHEBI:57288"/>
        <dbReference type="ChEBI" id="CHEBI:133382"/>
        <dbReference type="ChEBI" id="CHEBI:133383"/>
        <dbReference type="EC" id="2.3.1.258"/>
    </reaction>
</comment>
<dbReference type="GO" id="GO:0120518">
    <property type="term" value="F:protein N-terminal-methionine acetyltransferase activity"/>
    <property type="evidence" value="ECO:0007669"/>
    <property type="project" value="UniProtKB-EC"/>
</dbReference>
<evidence type="ECO:0000256" key="10">
    <source>
        <dbReference type="ARBA" id="ARBA00049103"/>
    </source>
</evidence>
<evidence type="ECO:0000259" key="12">
    <source>
        <dbReference type="PROSITE" id="PS51186"/>
    </source>
</evidence>
<evidence type="ECO:0000256" key="3">
    <source>
        <dbReference type="ARBA" id="ARBA00039121"/>
    </source>
</evidence>
<comment type="catalytic activity">
    <reaction evidence="4">
        <text>N-terminal L-methionyl-L-seryl-[protein] + acetyl-CoA = N-terminal N(alpha)-acetyl-L-methionyl-L-seryl-[protein] + CoA + H(+)</text>
        <dbReference type="Rhea" id="RHEA:50568"/>
        <dbReference type="Rhea" id="RHEA-COMP:12728"/>
        <dbReference type="Rhea" id="RHEA-COMP:12729"/>
        <dbReference type="ChEBI" id="CHEBI:15378"/>
        <dbReference type="ChEBI" id="CHEBI:57287"/>
        <dbReference type="ChEBI" id="CHEBI:57288"/>
        <dbReference type="ChEBI" id="CHEBI:133400"/>
        <dbReference type="ChEBI" id="CHEBI:133401"/>
        <dbReference type="EC" id="2.3.1.258"/>
    </reaction>
</comment>
<name>A0A183BET0_9TREM</name>
<organism evidence="15">
    <name type="scientific">Echinostoma caproni</name>
    <dbReference type="NCBI Taxonomy" id="27848"/>
    <lineage>
        <taxon>Eukaryota</taxon>
        <taxon>Metazoa</taxon>
        <taxon>Spiralia</taxon>
        <taxon>Lophotrochozoa</taxon>
        <taxon>Platyhelminthes</taxon>
        <taxon>Trematoda</taxon>
        <taxon>Digenea</taxon>
        <taxon>Plagiorchiida</taxon>
        <taxon>Echinostomata</taxon>
        <taxon>Echinostomatoidea</taxon>
        <taxon>Echinostomatidae</taxon>
        <taxon>Echinostoma</taxon>
    </lineage>
</organism>
<evidence type="ECO:0000313" key="15">
    <source>
        <dbReference type="WBParaSite" id="ECPE_0001776001-mRNA-1"/>
    </source>
</evidence>
<keyword evidence="2" id="KW-0012">Acyltransferase</keyword>
<dbReference type="PANTHER" id="PTHR42919:SF8">
    <property type="entry name" value="N-ALPHA-ACETYLTRANSFERASE 50"/>
    <property type="match status" value="1"/>
</dbReference>
<accession>A0A183BET0</accession>
<comment type="catalytic activity">
    <reaction evidence="9">
        <text>N-terminal L-methionyl-L-alanyl-[protein] + acetyl-CoA = N-terminal N(alpha)-acetyl-L-methionyl-L-alanyl-[protein] + CoA + H(+)</text>
        <dbReference type="Rhea" id="RHEA:50564"/>
        <dbReference type="Rhea" id="RHEA-COMP:12726"/>
        <dbReference type="Rhea" id="RHEA-COMP:12727"/>
        <dbReference type="ChEBI" id="CHEBI:15378"/>
        <dbReference type="ChEBI" id="CHEBI:57287"/>
        <dbReference type="ChEBI" id="CHEBI:57288"/>
        <dbReference type="ChEBI" id="CHEBI:133398"/>
        <dbReference type="ChEBI" id="CHEBI:133399"/>
        <dbReference type="EC" id="2.3.1.258"/>
    </reaction>
</comment>
<evidence type="ECO:0000256" key="11">
    <source>
        <dbReference type="ARBA" id="ARBA00049454"/>
    </source>
</evidence>
<dbReference type="WBParaSite" id="ECPE_0001776001-mRNA-1">
    <property type="protein sequence ID" value="ECPE_0001776001-mRNA-1"/>
    <property type="gene ID" value="ECPE_0001776001"/>
</dbReference>
<evidence type="ECO:0000313" key="14">
    <source>
        <dbReference type="Proteomes" id="UP000272942"/>
    </source>
</evidence>
<dbReference type="InterPro" id="IPR016181">
    <property type="entry name" value="Acyl_CoA_acyltransferase"/>
</dbReference>
<comment type="catalytic activity">
    <reaction evidence="5">
        <text>N-terminal L-methionyl-L-tyrosyl-[protein] + acetyl-CoA = N-terminal N(alpha)-acetyl-L-methionyl-L-tyrosyl-[protein] + CoA + H(+)</text>
        <dbReference type="Rhea" id="RHEA:50532"/>
        <dbReference type="Rhea" id="RHEA-COMP:12717"/>
        <dbReference type="Rhea" id="RHEA-COMP:12718"/>
        <dbReference type="ChEBI" id="CHEBI:15378"/>
        <dbReference type="ChEBI" id="CHEBI:57287"/>
        <dbReference type="ChEBI" id="CHEBI:57288"/>
        <dbReference type="ChEBI" id="CHEBI:133384"/>
        <dbReference type="ChEBI" id="CHEBI:133385"/>
        <dbReference type="EC" id="2.3.1.258"/>
    </reaction>
</comment>